<dbReference type="EMBL" id="MDCJ01000002">
    <property type="protein sequence ID" value="ODS09944.1"/>
    <property type="molecule type" value="Genomic_DNA"/>
</dbReference>
<proteinExistence type="predicted"/>
<dbReference type="InterPro" id="IPR002509">
    <property type="entry name" value="NODB_dom"/>
</dbReference>
<dbReference type="InterPro" id="IPR011330">
    <property type="entry name" value="Glyco_hydro/deAcase_b/a-brl"/>
</dbReference>
<dbReference type="GO" id="GO:0005975">
    <property type="term" value="P:carbohydrate metabolic process"/>
    <property type="evidence" value="ECO:0007669"/>
    <property type="project" value="InterPro"/>
</dbReference>
<dbReference type="Gene3D" id="3.20.20.370">
    <property type="entry name" value="Glycoside hydrolase/deacetylase"/>
    <property type="match status" value="1"/>
</dbReference>
<dbReference type="OrthoDB" id="9787041at2"/>
<organism evidence="2 3">
    <name type="scientific">Vibrio scophthalmi</name>
    <dbReference type="NCBI Taxonomy" id="45658"/>
    <lineage>
        <taxon>Bacteria</taxon>
        <taxon>Pseudomonadati</taxon>
        <taxon>Pseudomonadota</taxon>
        <taxon>Gammaproteobacteria</taxon>
        <taxon>Vibrionales</taxon>
        <taxon>Vibrionaceae</taxon>
        <taxon>Vibrio</taxon>
    </lineage>
</organism>
<name>A0A1E3WJI9_9VIBR</name>
<sequence length="231" mass="27268">MSFSYLDLEEQLISLKNNGYKYITLKDFFENGKVGYSNIVINRIDVDISIAKAWEVFKILRSHDIKATWFFRFCSPKYNLFEYSTINLIKEIATSGHEIGLHTELQDLNKICGLDPEIQLMKQVKIIKQYYEIDMFGTACHGDLTGYNNLDFWKSRKPSDFGFLYEAYDQNLWKNCRYISDSEWVRWKSYNNGVLQVGDHRTPKEHAEDKPDVIYLLTHPDTYYHKSIHEG</sequence>
<comment type="caution">
    <text evidence="2">The sequence shown here is derived from an EMBL/GenBank/DDBJ whole genome shotgun (WGS) entry which is preliminary data.</text>
</comment>
<reference evidence="2 3" key="1">
    <citation type="submission" date="2016-08" db="EMBL/GenBank/DDBJ databases">
        <title>Genome sequencing of Vibrio scophthalmi strain FP3289, an isolated from Paralichthys olivaceus.</title>
        <authorList>
            <person name="Han H.-J."/>
        </authorList>
    </citation>
    <scope>NUCLEOTIDE SEQUENCE [LARGE SCALE GENOMIC DNA]</scope>
    <source>
        <strain evidence="2 3">FP3289</strain>
    </source>
</reference>
<evidence type="ECO:0000313" key="2">
    <source>
        <dbReference type="EMBL" id="ODS09944.1"/>
    </source>
</evidence>
<dbReference type="GO" id="GO:0016810">
    <property type="term" value="F:hydrolase activity, acting on carbon-nitrogen (but not peptide) bonds"/>
    <property type="evidence" value="ECO:0007669"/>
    <property type="project" value="InterPro"/>
</dbReference>
<dbReference type="RefSeq" id="WP_069445872.1">
    <property type="nucleotide sequence ID" value="NZ_MDCJ01000002.1"/>
</dbReference>
<dbReference type="Pfam" id="PF01522">
    <property type="entry name" value="Polysacc_deac_1"/>
    <property type="match status" value="1"/>
</dbReference>
<gene>
    <name evidence="2" type="ORF">VSF3289_00182</name>
</gene>
<dbReference type="SUPFAM" id="SSF88713">
    <property type="entry name" value="Glycoside hydrolase/deacetylase"/>
    <property type="match status" value="1"/>
</dbReference>
<feature type="domain" description="NodB homology" evidence="1">
    <location>
        <begin position="53"/>
        <end position="124"/>
    </location>
</feature>
<evidence type="ECO:0000313" key="3">
    <source>
        <dbReference type="Proteomes" id="UP000095131"/>
    </source>
</evidence>
<protein>
    <recommendedName>
        <fullName evidence="1">NodB homology domain-containing protein</fullName>
    </recommendedName>
</protein>
<evidence type="ECO:0000259" key="1">
    <source>
        <dbReference type="Pfam" id="PF01522"/>
    </source>
</evidence>
<dbReference type="AlphaFoldDB" id="A0A1E3WJI9"/>
<accession>A0A1E3WJI9</accession>
<dbReference type="Proteomes" id="UP000095131">
    <property type="component" value="Unassembled WGS sequence"/>
</dbReference>